<evidence type="ECO:0000256" key="1">
    <source>
        <dbReference type="SAM" id="SignalP"/>
    </source>
</evidence>
<feature type="signal peptide" evidence="1">
    <location>
        <begin position="1"/>
        <end position="26"/>
    </location>
</feature>
<dbReference type="RefSeq" id="WP_068537765.1">
    <property type="nucleotide sequence ID" value="NZ_LVJH01000070.1"/>
</dbReference>
<proteinExistence type="predicted"/>
<gene>
    <name evidence="2" type="ORF">PGLA_24280</name>
</gene>
<evidence type="ECO:0000313" key="3">
    <source>
        <dbReference type="Proteomes" id="UP000076967"/>
    </source>
</evidence>
<evidence type="ECO:0000313" key="2">
    <source>
        <dbReference type="EMBL" id="OAB34022.1"/>
    </source>
</evidence>
<dbReference type="Proteomes" id="UP000076967">
    <property type="component" value="Unassembled WGS sequence"/>
</dbReference>
<feature type="chain" id="PRO_5007896166" evidence="1">
    <location>
        <begin position="27"/>
        <end position="381"/>
    </location>
</feature>
<dbReference type="AlphaFoldDB" id="A0A168DAA4"/>
<name>A0A168DAA4_9BACL</name>
<keyword evidence="1" id="KW-0732">Signal</keyword>
<keyword evidence="3" id="KW-1185">Reference proteome</keyword>
<comment type="caution">
    <text evidence="2">The sequence shown here is derived from an EMBL/GenBank/DDBJ whole genome shotgun (WGS) entry which is preliminary data.</text>
</comment>
<reference evidence="2 3" key="1">
    <citation type="submission" date="2016-03" db="EMBL/GenBank/DDBJ databases">
        <title>Draft genome sequence of Paenibacillus glacialis DSM 22343.</title>
        <authorList>
            <person name="Shin S.-K."/>
            <person name="Yi H."/>
        </authorList>
    </citation>
    <scope>NUCLEOTIDE SEQUENCE [LARGE SCALE GENOMIC DNA]</scope>
    <source>
        <strain evidence="2 3">DSM 22343</strain>
    </source>
</reference>
<accession>A0A168DAA4</accession>
<dbReference type="OrthoDB" id="9784230at2"/>
<protein>
    <submittedName>
        <fullName evidence="2">Uncharacterized protein</fullName>
    </submittedName>
</protein>
<dbReference type="EMBL" id="LVJH01000070">
    <property type="protein sequence ID" value="OAB34022.1"/>
    <property type="molecule type" value="Genomic_DNA"/>
</dbReference>
<sequence length="381" mass="41489">MKKCYLFGLILTLMISTFSLSHVANASSELPKQLDFTNVYEFEASTYGSLAAYDNVSFSFEESQKTTLKVNSSTLAINENLEYVLKKSKDEAVTLVRGSKMIDDKTLLSFNMVFDDISNANGNITITKEVIDPVTKQKDYVEKNIRFVNGVDSAQEIVANISENRNSISDNNIAPMASIDYPTNINYKYGNKFYAGYFMNQSHIVGNGGSNPMQIKIKPVGGAYSYTDATGATGSLKGDISGVTKINFRFERTSGVGVLTYPILKESPSRTFDIDLTYSFPGGIGIGKTLQIPVSGSNSATDGNLARWDLNDIYLDMEKNGSSVDAFYLYGETRGNGSGQVTVSQGASVTLGAVYVFGNKPAAIVNIKEDIPFTNKTITVK</sequence>
<organism evidence="2 3">
    <name type="scientific">Paenibacillus glacialis</name>
    <dbReference type="NCBI Taxonomy" id="494026"/>
    <lineage>
        <taxon>Bacteria</taxon>
        <taxon>Bacillati</taxon>
        <taxon>Bacillota</taxon>
        <taxon>Bacilli</taxon>
        <taxon>Bacillales</taxon>
        <taxon>Paenibacillaceae</taxon>
        <taxon>Paenibacillus</taxon>
    </lineage>
</organism>